<dbReference type="PANTHER" id="PTHR32297">
    <property type="entry name" value="SODIUM CHANNEL MODIFIER 1"/>
    <property type="match status" value="1"/>
</dbReference>
<comment type="caution">
    <text evidence="14">The sequence shown here is derived from an EMBL/GenBank/DDBJ whole genome shotgun (WGS) entry which is preliminary data.</text>
</comment>
<dbReference type="InterPro" id="IPR031622">
    <property type="entry name" value="Znf-SCNM1"/>
</dbReference>
<evidence type="ECO:0000259" key="12">
    <source>
        <dbReference type="Pfam" id="PF15803"/>
    </source>
</evidence>
<dbReference type="InterPro" id="IPR031625">
    <property type="entry name" value="SCNM1_acidic"/>
</dbReference>
<feature type="domain" description="Sodium channel modifier 1 acidic C-terminal" evidence="13">
    <location>
        <begin position="219"/>
        <end position="260"/>
    </location>
</feature>
<feature type="compositionally biased region" description="Acidic residues" evidence="11">
    <location>
        <begin position="248"/>
        <end position="261"/>
    </location>
</feature>
<evidence type="ECO:0000256" key="5">
    <source>
        <dbReference type="ARBA" id="ARBA00022723"/>
    </source>
</evidence>
<keyword evidence="6" id="KW-0747">Spliceosome</keyword>
<feature type="compositionally biased region" description="Basic and acidic residues" evidence="11">
    <location>
        <begin position="206"/>
        <end position="221"/>
    </location>
</feature>
<evidence type="ECO:0000256" key="6">
    <source>
        <dbReference type="ARBA" id="ARBA00022728"/>
    </source>
</evidence>
<feature type="compositionally biased region" description="Polar residues" evidence="11">
    <location>
        <begin position="192"/>
        <end position="205"/>
    </location>
</feature>
<keyword evidence="4" id="KW-0507">mRNA processing</keyword>
<evidence type="ECO:0000256" key="10">
    <source>
        <dbReference type="ARBA" id="ARBA00023242"/>
    </source>
</evidence>
<dbReference type="EMBL" id="JAWJWF010000045">
    <property type="protein sequence ID" value="KAK6627997.1"/>
    <property type="molecule type" value="Genomic_DNA"/>
</dbReference>
<evidence type="ECO:0000256" key="2">
    <source>
        <dbReference type="ARBA" id="ARBA00004642"/>
    </source>
</evidence>
<evidence type="ECO:0000259" key="13">
    <source>
        <dbReference type="Pfam" id="PF15805"/>
    </source>
</evidence>
<feature type="region of interest" description="Disordered" evidence="11">
    <location>
        <begin position="185"/>
        <end position="222"/>
    </location>
</feature>
<gene>
    <name evidence="14" type="ORF">RUM44_010479</name>
</gene>
<evidence type="ECO:0000256" key="11">
    <source>
        <dbReference type="SAM" id="MobiDB-lite"/>
    </source>
</evidence>
<dbReference type="Proteomes" id="UP001359485">
    <property type="component" value="Unassembled WGS sequence"/>
</dbReference>
<feature type="region of interest" description="Disordered" evidence="11">
    <location>
        <begin position="237"/>
        <end position="261"/>
    </location>
</feature>
<accession>A0ABR1AVM1</accession>
<name>A0ABR1AVM1_POLSC</name>
<dbReference type="PANTHER" id="PTHR32297:SF1">
    <property type="entry name" value="SODIUM CHANNEL MODIFIER 1"/>
    <property type="match status" value="1"/>
</dbReference>
<sequence>MSFKRDGNDTNLLKNLQHRRVAEILGDHIPNDEATLLSNGKLTCTVCSKRPIFDTMQMLSLHRKGKKHLFELSVYLEHKRDLEYKKVKQTQRSFLKTNQVTIEPVTSAITFKGCSSFTKGKRYNSLLSRKYTLDVTDSIDRQKNNLLNMPIVAASSANSQIRKYLKSLPRKQSLEKTVNKLRENYGVDCASRKNNSNTSSIPQPKTESKKPHLESVSKPSKEVTYQIKLLESGWIQDSNGKWMKDPNVEFDSDEDQPPMFT</sequence>
<evidence type="ECO:0000313" key="14">
    <source>
        <dbReference type="EMBL" id="KAK6627997.1"/>
    </source>
</evidence>
<keyword evidence="10" id="KW-0539">Nucleus</keyword>
<dbReference type="Pfam" id="PF15805">
    <property type="entry name" value="SCNM1_acidic"/>
    <property type="match status" value="1"/>
</dbReference>
<proteinExistence type="predicted"/>
<keyword evidence="9" id="KW-0508">mRNA splicing</keyword>
<protein>
    <recommendedName>
        <fullName evidence="3">Sodium channel modifier 1</fullName>
    </recommendedName>
</protein>
<keyword evidence="5" id="KW-0479">Metal-binding</keyword>
<evidence type="ECO:0000256" key="4">
    <source>
        <dbReference type="ARBA" id="ARBA00022664"/>
    </source>
</evidence>
<feature type="domain" description="Sodium channel modifier 1 zinc-finger" evidence="12">
    <location>
        <begin position="44"/>
        <end position="70"/>
    </location>
</feature>
<dbReference type="Pfam" id="PF15803">
    <property type="entry name" value="zf-SCNM1"/>
    <property type="match status" value="1"/>
</dbReference>
<keyword evidence="8" id="KW-0862">Zinc</keyword>
<comment type="subcellular location">
    <subcellularLocation>
        <location evidence="1">Nucleus speckle</location>
    </subcellularLocation>
    <subcellularLocation>
        <location evidence="2">Nucleus</location>
        <location evidence="2">Nucleoplasm</location>
    </subcellularLocation>
</comment>
<evidence type="ECO:0000313" key="15">
    <source>
        <dbReference type="Proteomes" id="UP001359485"/>
    </source>
</evidence>
<evidence type="ECO:0000256" key="1">
    <source>
        <dbReference type="ARBA" id="ARBA00004324"/>
    </source>
</evidence>
<keyword evidence="15" id="KW-1185">Reference proteome</keyword>
<dbReference type="InterPro" id="IPR033570">
    <property type="entry name" value="SCNM1"/>
</dbReference>
<keyword evidence="7" id="KW-0863">Zinc-finger</keyword>
<reference evidence="14 15" key="1">
    <citation type="submission" date="2023-09" db="EMBL/GenBank/DDBJ databases">
        <title>Genomes of two closely related lineages of the louse Polyplax serrata with different host specificities.</title>
        <authorList>
            <person name="Martinu J."/>
            <person name="Tarabai H."/>
            <person name="Stefka J."/>
            <person name="Hypsa V."/>
        </authorList>
    </citation>
    <scope>NUCLEOTIDE SEQUENCE [LARGE SCALE GENOMIC DNA]</scope>
    <source>
        <strain evidence="14">98ZLc_SE</strain>
    </source>
</reference>
<evidence type="ECO:0000256" key="3">
    <source>
        <dbReference type="ARBA" id="ARBA00020620"/>
    </source>
</evidence>
<evidence type="ECO:0000256" key="9">
    <source>
        <dbReference type="ARBA" id="ARBA00023187"/>
    </source>
</evidence>
<evidence type="ECO:0000256" key="8">
    <source>
        <dbReference type="ARBA" id="ARBA00022833"/>
    </source>
</evidence>
<organism evidence="14 15">
    <name type="scientific">Polyplax serrata</name>
    <name type="common">Common mouse louse</name>
    <dbReference type="NCBI Taxonomy" id="468196"/>
    <lineage>
        <taxon>Eukaryota</taxon>
        <taxon>Metazoa</taxon>
        <taxon>Ecdysozoa</taxon>
        <taxon>Arthropoda</taxon>
        <taxon>Hexapoda</taxon>
        <taxon>Insecta</taxon>
        <taxon>Pterygota</taxon>
        <taxon>Neoptera</taxon>
        <taxon>Paraneoptera</taxon>
        <taxon>Psocodea</taxon>
        <taxon>Troctomorpha</taxon>
        <taxon>Phthiraptera</taxon>
        <taxon>Anoplura</taxon>
        <taxon>Polyplacidae</taxon>
        <taxon>Polyplax</taxon>
    </lineage>
</organism>
<evidence type="ECO:0000256" key="7">
    <source>
        <dbReference type="ARBA" id="ARBA00022771"/>
    </source>
</evidence>